<dbReference type="Proteomes" id="UP000315017">
    <property type="component" value="Chromosome"/>
</dbReference>
<keyword evidence="5" id="KW-1185">Reference proteome</keyword>
<evidence type="ECO:0000256" key="1">
    <source>
        <dbReference type="SAM" id="SignalP"/>
    </source>
</evidence>
<feature type="domain" description="Peptidase C14 caspase" evidence="2">
    <location>
        <begin position="222"/>
        <end position="478"/>
    </location>
</feature>
<dbReference type="GO" id="GO:0006508">
    <property type="term" value="P:proteolysis"/>
    <property type="evidence" value="ECO:0007669"/>
    <property type="project" value="InterPro"/>
</dbReference>
<dbReference type="PANTHER" id="PTHR48104:SF30">
    <property type="entry name" value="METACASPASE-1"/>
    <property type="match status" value="1"/>
</dbReference>
<dbReference type="OrthoDB" id="1491023at2"/>
<dbReference type="InterPro" id="IPR011600">
    <property type="entry name" value="Pept_C14_caspase"/>
</dbReference>
<evidence type="ECO:0000259" key="2">
    <source>
        <dbReference type="Pfam" id="PF00656"/>
    </source>
</evidence>
<name>A0A517Y4B5_9BACT</name>
<dbReference type="InterPro" id="IPR050452">
    <property type="entry name" value="Metacaspase"/>
</dbReference>
<evidence type="ECO:0000313" key="5">
    <source>
        <dbReference type="Proteomes" id="UP000315017"/>
    </source>
</evidence>
<dbReference type="RefSeq" id="WP_145083450.1">
    <property type="nucleotide sequence ID" value="NZ_CP036274.1"/>
</dbReference>
<protein>
    <submittedName>
        <fullName evidence="4">Caspase domain protein</fullName>
    </submittedName>
</protein>
<dbReference type="Pfam" id="PF00656">
    <property type="entry name" value="Peptidase_C14"/>
    <property type="match status" value="1"/>
</dbReference>
<dbReference type="PANTHER" id="PTHR48104">
    <property type="entry name" value="METACASPASE-4"/>
    <property type="match status" value="1"/>
</dbReference>
<dbReference type="Gene3D" id="3.40.50.1460">
    <property type="match status" value="1"/>
</dbReference>
<evidence type="ECO:0000313" key="4">
    <source>
        <dbReference type="EMBL" id="QDU25099.1"/>
    </source>
</evidence>
<dbReference type="GO" id="GO:0005737">
    <property type="term" value="C:cytoplasm"/>
    <property type="evidence" value="ECO:0007669"/>
    <property type="project" value="TreeGrafter"/>
</dbReference>
<dbReference type="GO" id="GO:0004197">
    <property type="term" value="F:cysteine-type endopeptidase activity"/>
    <property type="evidence" value="ECO:0007669"/>
    <property type="project" value="InterPro"/>
</dbReference>
<dbReference type="InterPro" id="IPR025493">
    <property type="entry name" value="DUF4384"/>
</dbReference>
<accession>A0A517Y4B5</accession>
<dbReference type="AlphaFoldDB" id="A0A517Y4B5"/>
<feature type="domain" description="DUF4384" evidence="3">
    <location>
        <begin position="60"/>
        <end position="140"/>
    </location>
</feature>
<keyword evidence="1" id="KW-0732">Signal</keyword>
<dbReference type="KEGG" id="aagg:ETAA8_01600"/>
<proteinExistence type="predicted"/>
<gene>
    <name evidence="4" type="ORF">ETAA8_01600</name>
</gene>
<sequence length="516" mass="57427" precursor="true">MSRLSICRCSLVLLAAVMAASLQLLAADPVPPKPTGINDQIFNDRPSFLVGAQVNRANREYREGDSLTVNVTSEEDAYLYVLYQQADGQVFQVFPNQIQTDNRVKARQAVRVPAETDLFRWVVGKPFGKEIIKVLATKEPVDVLSQPELLKGRFNPVSKQALKGVELELGADKPIRWGETDVEIHTYANTQPPEAAVARRYGVFFGVSQHRYNKYVVAAKGKDASNDLFAAHRDAQELAETMRTAGRLDGIKLYTNDQATKANMQTAITQWLPSVSKPGDTVVIYFSGHTGQMPDTSGDESDGKDEYLVPHDMLGPREFIAMAELHKANKLSAEDAREFEQLRTEVQNLGPEPEVKLIAATGVTDDQMARWVQRLDGRQVIFISDSCHSGGFAQDETNFKGLPEETKFDFLQGEAGRLKNLGQSDHAVLCAAHANELALERPTKDMSVLTYCLVDFLNRPTGAQRLEDCFKFCDGEMQQYFADWNKALEAAGRTERVTASHPFLLNHCTKPVFIKP</sequence>
<dbReference type="EMBL" id="CP036274">
    <property type="protein sequence ID" value="QDU25099.1"/>
    <property type="molecule type" value="Genomic_DNA"/>
</dbReference>
<feature type="chain" id="PRO_5021777813" evidence="1">
    <location>
        <begin position="27"/>
        <end position="516"/>
    </location>
</feature>
<feature type="signal peptide" evidence="1">
    <location>
        <begin position="1"/>
        <end position="26"/>
    </location>
</feature>
<reference evidence="4 5" key="1">
    <citation type="submission" date="2019-02" db="EMBL/GenBank/DDBJ databases">
        <title>Deep-cultivation of Planctomycetes and their phenomic and genomic characterization uncovers novel biology.</title>
        <authorList>
            <person name="Wiegand S."/>
            <person name="Jogler M."/>
            <person name="Boedeker C."/>
            <person name="Pinto D."/>
            <person name="Vollmers J."/>
            <person name="Rivas-Marin E."/>
            <person name="Kohn T."/>
            <person name="Peeters S.H."/>
            <person name="Heuer A."/>
            <person name="Rast P."/>
            <person name="Oberbeckmann S."/>
            <person name="Bunk B."/>
            <person name="Jeske O."/>
            <person name="Meyerdierks A."/>
            <person name="Storesund J.E."/>
            <person name="Kallscheuer N."/>
            <person name="Luecker S."/>
            <person name="Lage O.M."/>
            <person name="Pohl T."/>
            <person name="Merkel B.J."/>
            <person name="Hornburger P."/>
            <person name="Mueller R.-W."/>
            <person name="Bruemmer F."/>
            <person name="Labrenz M."/>
            <person name="Spormann A.M."/>
            <person name="Op den Camp H."/>
            <person name="Overmann J."/>
            <person name="Amann R."/>
            <person name="Jetten M.S.M."/>
            <person name="Mascher T."/>
            <person name="Medema M.H."/>
            <person name="Devos D.P."/>
            <person name="Kaster A.-K."/>
            <person name="Ovreas L."/>
            <person name="Rohde M."/>
            <person name="Galperin M.Y."/>
            <person name="Jogler C."/>
        </authorList>
    </citation>
    <scope>NUCLEOTIDE SEQUENCE [LARGE SCALE GENOMIC DNA]</scope>
    <source>
        <strain evidence="4 5">ETA_A8</strain>
    </source>
</reference>
<organism evidence="4 5">
    <name type="scientific">Anatilimnocola aggregata</name>
    <dbReference type="NCBI Taxonomy" id="2528021"/>
    <lineage>
        <taxon>Bacteria</taxon>
        <taxon>Pseudomonadati</taxon>
        <taxon>Planctomycetota</taxon>
        <taxon>Planctomycetia</taxon>
        <taxon>Pirellulales</taxon>
        <taxon>Pirellulaceae</taxon>
        <taxon>Anatilimnocola</taxon>
    </lineage>
</organism>
<evidence type="ECO:0000259" key="3">
    <source>
        <dbReference type="Pfam" id="PF14326"/>
    </source>
</evidence>
<dbReference type="Pfam" id="PF14326">
    <property type="entry name" value="DUF4384"/>
    <property type="match status" value="1"/>
</dbReference>